<dbReference type="EMBL" id="AP035768">
    <property type="protein sequence ID" value="BFO16923.1"/>
    <property type="molecule type" value="Genomic_DNA"/>
</dbReference>
<proteinExistence type="inferred from homology"/>
<dbReference type="PANTHER" id="PTHR11552">
    <property type="entry name" value="GLUCOSE-METHANOL-CHOLINE GMC OXIDOREDUCTASE"/>
    <property type="match status" value="1"/>
</dbReference>
<sequence length="59" mass="6162">MGSADDPEHAVVDQFGRVHGIHALRVADTSILPDAPHRGPAATAVLIGEVIAHAMRKGE</sequence>
<accession>A0AAT9HHY1</accession>
<evidence type="ECO:0000259" key="2">
    <source>
        <dbReference type="Pfam" id="PF05199"/>
    </source>
</evidence>
<evidence type="ECO:0000313" key="3">
    <source>
        <dbReference type="EMBL" id="BFO16923.1"/>
    </source>
</evidence>
<reference evidence="3" key="1">
    <citation type="submission" date="2024-06" db="EMBL/GenBank/DDBJ databases">
        <authorList>
            <consortium name="consrtm"/>
            <person name="Uemura M."/>
            <person name="Terahara T."/>
        </authorList>
    </citation>
    <scope>NUCLEOTIDE SEQUENCE</scope>
    <source>
        <strain evidence="3">KM77-8</strain>
    </source>
</reference>
<name>A0AAT9HHY1_9ACTN</name>
<dbReference type="AlphaFoldDB" id="A0AAT9HHY1"/>
<dbReference type="SUPFAM" id="SSF51905">
    <property type="entry name" value="FAD/NAD(P)-binding domain"/>
    <property type="match status" value="1"/>
</dbReference>
<dbReference type="GO" id="GO:0016614">
    <property type="term" value="F:oxidoreductase activity, acting on CH-OH group of donors"/>
    <property type="evidence" value="ECO:0007669"/>
    <property type="project" value="InterPro"/>
</dbReference>
<organism evidence="3">
    <name type="scientific">Streptomyces haneummycinicus</name>
    <dbReference type="NCBI Taxonomy" id="3074435"/>
    <lineage>
        <taxon>Bacteria</taxon>
        <taxon>Bacillati</taxon>
        <taxon>Actinomycetota</taxon>
        <taxon>Actinomycetes</taxon>
        <taxon>Kitasatosporales</taxon>
        <taxon>Streptomycetaceae</taxon>
        <taxon>Streptomyces</taxon>
    </lineage>
</organism>
<evidence type="ECO:0000256" key="1">
    <source>
        <dbReference type="ARBA" id="ARBA00010790"/>
    </source>
</evidence>
<dbReference type="InterPro" id="IPR007867">
    <property type="entry name" value="GMC_OxRtase_C"/>
</dbReference>
<dbReference type="PANTHER" id="PTHR11552:SF147">
    <property type="entry name" value="CHOLINE DEHYDROGENASE, MITOCHONDRIAL"/>
    <property type="match status" value="1"/>
</dbReference>
<reference evidence="3" key="2">
    <citation type="submission" date="2024-07" db="EMBL/GenBank/DDBJ databases">
        <title>Streptomyces haneummycinica sp. nov., a new antibiotic-producing actinobacterium isolated from marine sediment.</title>
        <authorList>
            <person name="Uemura M."/>
            <person name="Hamada M."/>
            <person name="Hirano S."/>
            <person name="Kobayashi K."/>
            <person name="Ohshiro T."/>
            <person name="Kobayashi T."/>
            <person name="Terahara T."/>
        </authorList>
    </citation>
    <scope>NUCLEOTIDE SEQUENCE</scope>
    <source>
        <strain evidence="3">KM77-8</strain>
    </source>
</reference>
<dbReference type="InterPro" id="IPR012132">
    <property type="entry name" value="GMC_OxRdtase"/>
</dbReference>
<feature type="domain" description="Glucose-methanol-choline oxidoreductase C-terminal" evidence="2">
    <location>
        <begin position="1"/>
        <end position="48"/>
    </location>
</feature>
<dbReference type="Pfam" id="PF05199">
    <property type="entry name" value="GMC_oxred_C"/>
    <property type="match status" value="1"/>
</dbReference>
<gene>
    <name evidence="3" type="ORF">SHKM778_33110</name>
</gene>
<dbReference type="Gene3D" id="3.50.50.60">
    <property type="entry name" value="FAD/NAD(P)-binding domain"/>
    <property type="match status" value="1"/>
</dbReference>
<comment type="similarity">
    <text evidence="1">Belongs to the GMC oxidoreductase family.</text>
</comment>
<dbReference type="InterPro" id="IPR036188">
    <property type="entry name" value="FAD/NAD-bd_sf"/>
</dbReference>
<dbReference type="GO" id="GO:0050660">
    <property type="term" value="F:flavin adenine dinucleotide binding"/>
    <property type="evidence" value="ECO:0007669"/>
    <property type="project" value="InterPro"/>
</dbReference>
<protein>
    <recommendedName>
        <fullName evidence="2">Glucose-methanol-choline oxidoreductase C-terminal domain-containing protein</fullName>
    </recommendedName>
</protein>